<dbReference type="PANTHER" id="PTHR12644">
    <property type="entry name" value="ARP2/3 COMPLEX 16 KD SUBUNIT P16-ARC"/>
    <property type="match status" value="1"/>
</dbReference>
<sequence length="156" mass="17254">MSEFRHLNVDQYDEEAFSAEELAPKDPRSDEELSQVAHAKQSDVRARLSSGDMAGALHVVLADPPTGQHAVHARETTLSMVLDILNSTRTVDIMPAVKALDASERDTLMKYLYRGMERGRSAASVNCAVLLSWHEKLTLVAGTGSIMRVMTDRRMV</sequence>
<reference evidence="9 10" key="1">
    <citation type="submission" date="2018-10" db="EMBL/GenBank/DDBJ databases">
        <title>Complete genome sequence of Malassezia restricta CBS 7877.</title>
        <authorList>
            <person name="Morand S.C."/>
            <person name="Bertignac M."/>
            <person name="Iltis A."/>
            <person name="Kolder I."/>
            <person name="Pirovano W."/>
            <person name="Jourdain R."/>
            <person name="Clavaud C."/>
        </authorList>
    </citation>
    <scope>NUCLEOTIDE SEQUENCE [LARGE SCALE GENOMIC DNA]</scope>
    <source>
        <strain evidence="9 10">CBS 7877</strain>
    </source>
</reference>
<dbReference type="GO" id="GO:0005885">
    <property type="term" value="C:Arp2/3 protein complex"/>
    <property type="evidence" value="ECO:0007669"/>
    <property type="project" value="InterPro"/>
</dbReference>
<comment type="function">
    <text evidence="7">Functions as component of the Arp2/3 complex which is involved in regulation of actin polymerization and together with an activating nucleation-promoting factor (NPF) mediates the formation of branched actin networks. Arp2/3 complex plays a critical role in the control of cell morphogenesis via the modulation of cell polarity development.</text>
</comment>
<comment type="function">
    <text evidence="6">Functions as a component of the Arp2/3 complex which is involved in regulation of actin polymerization and together with an activating nucleation-promoting factor (NPF) mediates the formation of branched actin networks.</text>
</comment>
<comment type="subcellular location">
    <subcellularLocation>
        <location evidence="1">Cytoplasm</location>
        <location evidence="1">Cytoskeleton</location>
    </subcellularLocation>
</comment>
<evidence type="ECO:0000256" key="2">
    <source>
        <dbReference type="ARBA" id="ARBA00006084"/>
    </source>
</evidence>
<evidence type="ECO:0000256" key="8">
    <source>
        <dbReference type="SAM" id="MobiDB-lite"/>
    </source>
</evidence>
<evidence type="ECO:0000256" key="1">
    <source>
        <dbReference type="ARBA" id="ARBA00004245"/>
    </source>
</evidence>
<comment type="similarity">
    <text evidence="2 7">Belongs to the ARPC5 family.</text>
</comment>
<dbReference type="Gene3D" id="1.25.40.190">
    <property type="entry name" value="Actin-related protein 2/3 complex subunit 5"/>
    <property type="match status" value="1"/>
</dbReference>
<dbReference type="GO" id="GO:0030833">
    <property type="term" value="P:regulation of actin filament polymerization"/>
    <property type="evidence" value="ECO:0007669"/>
    <property type="project" value="InterPro"/>
</dbReference>
<dbReference type="FunFam" id="1.25.40.190:FF:000003">
    <property type="entry name" value="Actin-related protein 2/3 complex subunit 5"/>
    <property type="match status" value="1"/>
</dbReference>
<dbReference type="Proteomes" id="UP000269793">
    <property type="component" value="Chromosome VI"/>
</dbReference>
<keyword evidence="3" id="KW-0963">Cytoplasm</keyword>
<organism evidence="9 10">
    <name type="scientific">Malassezia restricta (strain ATCC 96810 / NBRC 103918 / CBS 7877)</name>
    <name type="common">Seborrheic dermatitis infection agent</name>
    <dbReference type="NCBI Taxonomy" id="425264"/>
    <lineage>
        <taxon>Eukaryota</taxon>
        <taxon>Fungi</taxon>
        <taxon>Dikarya</taxon>
        <taxon>Basidiomycota</taxon>
        <taxon>Ustilaginomycotina</taxon>
        <taxon>Malasseziomycetes</taxon>
        <taxon>Malasseziales</taxon>
        <taxon>Malasseziaceae</taxon>
        <taxon>Malassezia</taxon>
    </lineage>
</organism>
<dbReference type="VEuPathDB" id="FungiDB:DNF11_3419"/>
<dbReference type="InterPro" id="IPR006789">
    <property type="entry name" value="ARPC5"/>
</dbReference>
<dbReference type="GO" id="GO:0044396">
    <property type="term" value="P:actin cortical patch organization"/>
    <property type="evidence" value="ECO:0007669"/>
    <property type="project" value="UniProtKB-ARBA"/>
</dbReference>
<proteinExistence type="inferred from homology"/>
<dbReference type="PIRSF" id="PIRSF039096">
    <property type="entry name" value="p16-ARC"/>
    <property type="match status" value="1"/>
</dbReference>
<protein>
    <recommendedName>
        <fullName evidence="5 7">Actin-related protein 2/3 complex subunit 5</fullName>
    </recommendedName>
</protein>
<evidence type="ECO:0000256" key="5">
    <source>
        <dbReference type="ARBA" id="ARBA00040214"/>
    </source>
</evidence>
<dbReference type="STRING" id="425264.A0A3G2SAU6"/>
<evidence type="ECO:0000313" key="9">
    <source>
        <dbReference type="EMBL" id="AYO44369.1"/>
    </source>
</evidence>
<feature type="region of interest" description="Disordered" evidence="8">
    <location>
        <begin position="1"/>
        <end position="44"/>
    </location>
</feature>
<feature type="compositionally biased region" description="Basic and acidic residues" evidence="8">
    <location>
        <begin position="22"/>
        <end position="31"/>
    </location>
</feature>
<keyword evidence="10" id="KW-1185">Reference proteome</keyword>
<evidence type="ECO:0000256" key="4">
    <source>
        <dbReference type="ARBA" id="ARBA00023212"/>
    </source>
</evidence>
<evidence type="ECO:0000313" key="10">
    <source>
        <dbReference type="Proteomes" id="UP000269793"/>
    </source>
</evidence>
<evidence type="ECO:0000256" key="3">
    <source>
        <dbReference type="ARBA" id="ARBA00022490"/>
    </source>
</evidence>
<name>A0A3G2SAU6_MALR7</name>
<dbReference type="EMBL" id="CP033153">
    <property type="protein sequence ID" value="AYO44369.1"/>
    <property type="molecule type" value="Genomic_DNA"/>
</dbReference>
<evidence type="ECO:0000256" key="7">
    <source>
        <dbReference type="RuleBase" id="RU004301"/>
    </source>
</evidence>
<evidence type="ECO:0000256" key="6">
    <source>
        <dbReference type="ARBA" id="ARBA00060329"/>
    </source>
</evidence>
<dbReference type="Pfam" id="PF04699">
    <property type="entry name" value="P16-Arc"/>
    <property type="match status" value="1"/>
</dbReference>
<gene>
    <name evidence="9" type="primary">Arpc5</name>
    <name evidence="9" type="ORF">DNF11_3419</name>
</gene>
<accession>A0A3G2SAU6</accession>
<dbReference type="SUPFAM" id="SSF69103">
    <property type="entry name" value="Arp2/3 complex 16 kDa subunit ARPC5"/>
    <property type="match status" value="1"/>
</dbReference>
<dbReference type="AlphaFoldDB" id="A0A3G2SAU6"/>
<dbReference type="InterPro" id="IPR036743">
    <property type="entry name" value="ARPC5_sf"/>
</dbReference>
<dbReference type="GO" id="GO:0034314">
    <property type="term" value="P:Arp2/3 complex-mediated actin nucleation"/>
    <property type="evidence" value="ECO:0007669"/>
    <property type="project" value="InterPro"/>
</dbReference>
<dbReference type="OrthoDB" id="429520at2759"/>
<keyword evidence="4 7" id="KW-0206">Cytoskeleton</keyword>